<comment type="caution">
    <text evidence="2">The sequence shown here is derived from an EMBL/GenBank/DDBJ whole genome shotgun (WGS) entry which is preliminary data.</text>
</comment>
<protein>
    <submittedName>
        <fullName evidence="2">Uncharacterized protein</fullName>
    </submittedName>
</protein>
<dbReference type="Proteomes" id="UP000324748">
    <property type="component" value="Unassembled WGS sequence"/>
</dbReference>
<feature type="transmembrane region" description="Helical" evidence="1">
    <location>
        <begin position="35"/>
        <end position="56"/>
    </location>
</feature>
<keyword evidence="1" id="KW-1133">Transmembrane helix</keyword>
<name>A0A5B0QTL6_PUCGR</name>
<reference evidence="2 3" key="1">
    <citation type="submission" date="2019-05" db="EMBL/GenBank/DDBJ databases">
        <title>Emergence of the Ug99 lineage of the wheat stem rust pathogen through somatic hybridization.</title>
        <authorList>
            <person name="Li F."/>
            <person name="Upadhyaya N.M."/>
            <person name="Sperschneider J."/>
            <person name="Matny O."/>
            <person name="Nguyen-Phuc H."/>
            <person name="Mago R."/>
            <person name="Raley C."/>
            <person name="Miller M.E."/>
            <person name="Silverstein K.A.T."/>
            <person name="Henningsen E."/>
            <person name="Hirsch C.D."/>
            <person name="Visser B."/>
            <person name="Pretorius Z.A."/>
            <person name="Steffenson B.J."/>
            <person name="Schwessinger B."/>
            <person name="Dodds P.N."/>
            <person name="Figueroa M."/>
        </authorList>
    </citation>
    <scope>NUCLEOTIDE SEQUENCE [LARGE SCALE GENOMIC DNA]</scope>
    <source>
        <strain evidence="2">21-0</strain>
    </source>
</reference>
<keyword evidence="3" id="KW-1185">Reference proteome</keyword>
<feature type="transmembrane region" description="Helical" evidence="1">
    <location>
        <begin position="7"/>
        <end position="29"/>
    </location>
</feature>
<organism evidence="2 3">
    <name type="scientific">Puccinia graminis f. sp. tritici</name>
    <dbReference type="NCBI Taxonomy" id="56615"/>
    <lineage>
        <taxon>Eukaryota</taxon>
        <taxon>Fungi</taxon>
        <taxon>Dikarya</taxon>
        <taxon>Basidiomycota</taxon>
        <taxon>Pucciniomycotina</taxon>
        <taxon>Pucciniomycetes</taxon>
        <taxon>Pucciniales</taxon>
        <taxon>Pucciniaceae</taxon>
        <taxon>Puccinia</taxon>
    </lineage>
</organism>
<evidence type="ECO:0000313" key="2">
    <source>
        <dbReference type="EMBL" id="KAA1116586.1"/>
    </source>
</evidence>
<evidence type="ECO:0000313" key="3">
    <source>
        <dbReference type="Proteomes" id="UP000324748"/>
    </source>
</evidence>
<sequence>MISSIPIAVSITITPMVSFTTLGVAFIILTAALSIAATALCSPFWIIISLMPFFTIEKFM</sequence>
<dbReference type="AlphaFoldDB" id="A0A5B0QTL6"/>
<keyword evidence="1" id="KW-0472">Membrane</keyword>
<keyword evidence="1" id="KW-0812">Transmembrane</keyword>
<proteinExistence type="predicted"/>
<evidence type="ECO:0000256" key="1">
    <source>
        <dbReference type="SAM" id="Phobius"/>
    </source>
</evidence>
<dbReference type="EMBL" id="VSWC01000003">
    <property type="protein sequence ID" value="KAA1116586.1"/>
    <property type="molecule type" value="Genomic_DNA"/>
</dbReference>
<accession>A0A5B0QTL6</accession>
<gene>
    <name evidence="2" type="ORF">PGT21_019381</name>
</gene>